<feature type="domain" description="Solute-binding protein family 3/N-terminal" evidence="1">
    <location>
        <begin position="35"/>
        <end position="256"/>
    </location>
</feature>
<reference evidence="2 3" key="1">
    <citation type="submission" date="2018-12" db="EMBL/GenBank/DDBJ databases">
        <title>Rubrispira sanarue gen. nov., sp., nov., a member of the order Silvanigrellales, isolated from a brackish lake in Hamamatsu Japan.</title>
        <authorList>
            <person name="Maejima Y."/>
            <person name="Iino T."/>
            <person name="Muraguchi Y."/>
            <person name="Fukuda K."/>
            <person name="Nojiri H."/>
            <person name="Ohkuma M."/>
            <person name="Moriuchi R."/>
            <person name="Dohra H."/>
            <person name="Kimbara K."/>
            <person name="Shintani M."/>
        </authorList>
    </citation>
    <scope>NUCLEOTIDE SEQUENCE [LARGE SCALE GENOMIC DNA]</scope>
    <source>
        <strain evidence="2 3">RF1110005</strain>
    </source>
</reference>
<evidence type="ECO:0000259" key="1">
    <source>
        <dbReference type="Pfam" id="PF00497"/>
    </source>
</evidence>
<dbReference type="SUPFAM" id="SSF53850">
    <property type="entry name" value="Periplasmic binding protein-like II"/>
    <property type="match status" value="1"/>
</dbReference>
<evidence type="ECO:0000313" key="2">
    <source>
        <dbReference type="EMBL" id="BBH53300.1"/>
    </source>
</evidence>
<dbReference type="Gene3D" id="3.40.190.10">
    <property type="entry name" value="Periplasmic binding protein-like II"/>
    <property type="match status" value="2"/>
</dbReference>
<dbReference type="AlphaFoldDB" id="A0A4P2VMZ5"/>
<organism evidence="2 3">
    <name type="scientific">Fluviispira sanaruensis</name>
    <dbReference type="NCBI Taxonomy" id="2493639"/>
    <lineage>
        <taxon>Bacteria</taxon>
        <taxon>Pseudomonadati</taxon>
        <taxon>Bdellovibrionota</taxon>
        <taxon>Oligoflexia</taxon>
        <taxon>Silvanigrellales</taxon>
        <taxon>Silvanigrellaceae</taxon>
        <taxon>Fluviispira</taxon>
    </lineage>
</organism>
<dbReference type="RefSeq" id="WP_172603858.1">
    <property type="nucleotide sequence ID" value="NZ_AP019368.1"/>
</dbReference>
<dbReference type="EMBL" id="AP019368">
    <property type="protein sequence ID" value="BBH53300.1"/>
    <property type="molecule type" value="Genomic_DNA"/>
</dbReference>
<keyword evidence="3" id="KW-1185">Reference proteome</keyword>
<accession>A0A4P2VMZ5</accession>
<dbReference type="Proteomes" id="UP000291236">
    <property type="component" value="Chromosome"/>
</dbReference>
<evidence type="ECO:0000313" key="3">
    <source>
        <dbReference type="Proteomes" id="UP000291236"/>
    </source>
</evidence>
<dbReference type="InterPro" id="IPR001638">
    <property type="entry name" value="Solute-binding_3/MltF_N"/>
</dbReference>
<proteinExistence type="predicted"/>
<dbReference type="KEGG" id="sbf:JCM31447_17430"/>
<sequence length="266" mass="31459">MIKFLFALFIVIIFPTQILASELPKCFKKFNFAYLDYGFMYDMKKGIGIEKDVLDEIKKRTRCQFENVKMTRARMWISFSHGELDVSLGGIKLPEREKVVYTFPYVKLKNMALIRKDSKVTSMAEFLANTNLRFGIVRSFKHGSAILDDEFLKKLYKENRVDEFVDQENLFLYLKNNKIQGVFSSIVIYKKRFKEDKKLYESLKIVDWIPKDEPFQRGLMLSKLTFNQTEAEKWQGLIKSMVQDKTMYKIFLKYLSQEDAKNISLP</sequence>
<gene>
    <name evidence="2" type="ORF">JCM31447_17430</name>
</gene>
<protein>
    <recommendedName>
        <fullName evidence="1">Solute-binding protein family 3/N-terminal domain-containing protein</fullName>
    </recommendedName>
</protein>
<dbReference type="Pfam" id="PF00497">
    <property type="entry name" value="SBP_bac_3"/>
    <property type="match status" value="1"/>
</dbReference>
<name>A0A4P2VMZ5_FLUSA</name>